<evidence type="ECO:0000256" key="5">
    <source>
        <dbReference type="ARBA" id="ARBA00023136"/>
    </source>
</evidence>
<evidence type="ECO:0000256" key="1">
    <source>
        <dbReference type="ARBA" id="ARBA00004651"/>
    </source>
</evidence>
<protein>
    <submittedName>
        <fullName evidence="9">ABC transporter permease</fullName>
    </submittedName>
</protein>
<comment type="similarity">
    <text evidence="6">Belongs to the ABC-4 integral membrane protein family.</text>
</comment>
<evidence type="ECO:0000256" key="2">
    <source>
        <dbReference type="ARBA" id="ARBA00022475"/>
    </source>
</evidence>
<evidence type="ECO:0000256" key="6">
    <source>
        <dbReference type="ARBA" id="ARBA00038076"/>
    </source>
</evidence>
<comment type="caution">
    <text evidence="9">The sequence shown here is derived from an EMBL/GenBank/DDBJ whole genome shotgun (WGS) entry which is preliminary data.</text>
</comment>
<dbReference type="PANTHER" id="PTHR30572">
    <property type="entry name" value="MEMBRANE COMPONENT OF TRANSPORTER-RELATED"/>
    <property type="match status" value="1"/>
</dbReference>
<evidence type="ECO:0000313" key="10">
    <source>
        <dbReference type="Proteomes" id="UP000743001"/>
    </source>
</evidence>
<dbReference type="Proteomes" id="UP000743001">
    <property type="component" value="Unassembled WGS sequence"/>
</dbReference>
<evidence type="ECO:0000259" key="8">
    <source>
        <dbReference type="Pfam" id="PF02687"/>
    </source>
</evidence>
<feature type="transmembrane region" description="Helical" evidence="7">
    <location>
        <begin position="809"/>
        <end position="830"/>
    </location>
</feature>
<evidence type="ECO:0000256" key="3">
    <source>
        <dbReference type="ARBA" id="ARBA00022692"/>
    </source>
</evidence>
<feature type="transmembrane region" description="Helical" evidence="7">
    <location>
        <begin position="370"/>
        <end position="389"/>
    </location>
</feature>
<feature type="transmembrane region" description="Helical" evidence="7">
    <location>
        <begin position="328"/>
        <end position="350"/>
    </location>
</feature>
<name>A0ABS6FRC0_9BACL</name>
<proteinExistence type="inferred from homology"/>
<dbReference type="Pfam" id="PF02687">
    <property type="entry name" value="FtsX"/>
    <property type="match status" value="2"/>
</dbReference>
<feature type="transmembrane region" description="Helical" evidence="7">
    <location>
        <begin position="850"/>
        <end position="869"/>
    </location>
</feature>
<evidence type="ECO:0000313" key="9">
    <source>
        <dbReference type="EMBL" id="MBU5672792.1"/>
    </source>
</evidence>
<feature type="transmembrane region" description="Helical" evidence="7">
    <location>
        <begin position="274"/>
        <end position="296"/>
    </location>
</feature>
<feature type="transmembrane region" description="Helical" evidence="7">
    <location>
        <begin position="26"/>
        <end position="49"/>
    </location>
</feature>
<accession>A0ABS6FRC0</accession>
<organism evidence="9 10">
    <name type="scientific">Paenibacillus brevis</name>
    <dbReference type="NCBI Taxonomy" id="2841508"/>
    <lineage>
        <taxon>Bacteria</taxon>
        <taxon>Bacillati</taxon>
        <taxon>Bacillota</taxon>
        <taxon>Bacilli</taxon>
        <taxon>Bacillales</taxon>
        <taxon>Paenibacillaceae</taxon>
        <taxon>Paenibacillus</taxon>
    </lineage>
</organism>
<dbReference type="PANTHER" id="PTHR30572:SF4">
    <property type="entry name" value="ABC TRANSPORTER PERMEASE YTRF"/>
    <property type="match status" value="1"/>
</dbReference>
<keyword evidence="4 7" id="KW-1133">Transmembrane helix</keyword>
<reference evidence="9 10" key="1">
    <citation type="submission" date="2021-06" db="EMBL/GenBank/DDBJ databases">
        <authorList>
            <person name="Sun Q."/>
            <person name="Li D."/>
        </authorList>
    </citation>
    <scope>NUCLEOTIDE SEQUENCE [LARGE SCALE GENOMIC DNA]</scope>
    <source>
        <strain evidence="9 10">MSJ-6</strain>
    </source>
</reference>
<feature type="domain" description="ABC3 transporter permease C-terminal" evidence="8">
    <location>
        <begin position="279"/>
        <end position="400"/>
    </location>
</feature>
<evidence type="ECO:0000256" key="4">
    <source>
        <dbReference type="ARBA" id="ARBA00022989"/>
    </source>
</evidence>
<keyword evidence="2" id="KW-1003">Cell membrane</keyword>
<keyword evidence="3 7" id="KW-0812">Transmembrane</keyword>
<sequence>MIKVSNKKSISRLAWRSLTANRNRNVIAILAIMLTTLLFTALFTIALSINHAYQQANFRQVGGYAHGGFKYLTESQFHELKDDPLIRAYGQRRFVGMPSDAPFNKAHVEVSYSDKREAKWMFADPSEGQLPNEGTQEAATDTRVLSLLGIEPKQGARFELTFEVDGKETTEAFILSGWWEYDEAVVASHVLIPESRAEEIFERLDTRGEDGMTGTYHMDVMLGSSLHIERDLNAILERHGYQSDRGAEGNYIAIGVNWGYTGAKLAENIDPMTGLMIVLLLIIIMFTGYLIIYNVFRISVTTDVRFYGLLKTVGASGRQLKRMVRRQALLLSAVGIPLGFLIGYVVGVLLTPVMLKHLNGVSNQALTINPLIFICASVFSLGTVLLSCARPGRMAARVSPVEAVRYTESSSGRGSVSIRKRKGKLSLASMARANLGRSRSKTIITVISLSLAVVLLNLAVTFTNGFDMNKYLSDMVADFVVGDDDYFQVGGSLWNKDMEVTEEVIAGIRKRGGIEQDGRIYGQTSTVLEFVSEDFYRSKWGYWNDEATLDAMVNHLERLPDGRLGDQAQLYGMERSPLDKLTVVEGDISKLYEAGSRYIAAVYSVDDYGNAVISSHWARLGDVITLRYVEELEYYNPDTGEVYDPDLIPATESVYARPLIYQDKQYEVAALVGVPHSLSYRYYGPDEFVLNAETFIQDTGTNAIMQYSFDTTDAAEGAIEAFLSDYTTTAQADYDYESKQTYAEEFESFRSMFLLLGGVLCAVIGLVGVLNFLNAVLTGILARKREFAVLQSIGMTGQQLKGMLVWEGLYYTLGAIGLSLVICALSAPLVGPALSSMFWFFTYHFTLLPVLYVAPLFALLGVILPLLVYRKLARQTIVERLRDMEGS</sequence>
<keyword evidence="5 7" id="KW-0472">Membrane</keyword>
<keyword evidence="10" id="KW-1185">Reference proteome</keyword>
<feature type="transmembrane region" description="Helical" evidence="7">
    <location>
        <begin position="442"/>
        <end position="462"/>
    </location>
</feature>
<feature type="transmembrane region" description="Helical" evidence="7">
    <location>
        <begin position="752"/>
        <end position="777"/>
    </location>
</feature>
<gene>
    <name evidence="9" type="ORF">KQJ23_13225</name>
</gene>
<dbReference type="EMBL" id="JAHLQJ010000010">
    <property type="protein sequence ID" value="MBU5672792.1"/>
    <property type="molecule type" value="Genomic_DNA"/>
</dbReference>
<dbReference type="InterPro" id="IPR050250">
    <property type="entry name" value="Macrolide_Exporter_MacB"/>
</dbReference>
<dbReference type="RefSeq" id="WP_216479361.1">
    <property type="nucleotide sequence ID" value="NZ_JAHLQJ010000010.1"/>
</dbReference>
<feature type="domain" description="ABC3 transporter permease C-terminal" evidence="8">
    <location>
        <begin position="760"/>
        <end position="876"/>
    </location>
</feature>
<evidence type="ECO:0000256" key="7">
    <source>
        <dbReference type="SAM" id="Phobius"/>
    </source>
</evidence>
<dbReference type="InterPro" id="IPR003838">
    <property type="entry name" value="ABC3_permease_C"/>
</dbReference>
<comment type="subcellular location">
    <subcellularLocation>
        <location evidence="1">Cell membrane</location>
        <topology evidence="1">Multi-pass membrane protein</topology>
    </subcellularLocation>
</comment>